<reference evidence="1" key="1">
    <citation type="journal article" date="2023" name="G3 (Bethesda)">
        <title>A reference genome for the long-term kleptoplast-retaining sea slug Elysia crispata morphotype clarki.</title>
        <authorList>
            <person name="Eastman K.E."/>
            <person name="Pendleton A.L."/>
            <person name="Shaikh M.A."/>
            <person name="Suttiyut T."/>
            <person name="Ogas R."/>
            <person name="Tomko P."/>
            <person name="Gavelis G."/>
            <person name="Widhalm J.R."/>
            <person name="Wisecaver J.H."/>
        </authorList>
    </citation>
    <scope>NUCLEOTIDE SEQUENCE</scope>
    <source>
        <strain evidence="1">ECLA1</strain>
    </source>
</reference>
<dbReference type="EMBL" id="JAWDGP010001065">
    <property type="protein sequence ID" value="KAK3795410.1"/>
    <property type="molecule type" value="Genomic_DNA"/>
</dbReference>
<proteinExistence type="predicted"/>
<sequence length="70" mass="8164">MKVGTTRAFKNFKTTRMSESQARTHRPVLMNCSVGEKFQTAKIIMKDCNTSKLDARNRHLEYFIKGHLFL</sequence>
<protein>
    <submittedName>
        <fullName evidence="1">Uncharacterized protein</fullName>
    </submittedName>
</protein>
<dbReference type="Proteomes" id="UP001283361">
    <property type="component" value="Unassembled WGS sequence"/>
</dbReference>
<comment type="caution">
    <text evidence="1">The sequence shown here is derived from an EMBL/GenBank/DDBJ whole genome shotgun (WGS) entry which is preliminary data.</text>
</comment>
<name>A0AAE1AWM9_9GAST</name>
<evidence type="ECO:0000313" key="1">
    <source>
        <dbReference type="EMBL" id="KAK3795410.1"/>
    </source>
</evidence>
<evidence type="ECO:0000313" key="2">
    <source>
        <dbReference type="Proteomes" id="UP001283361"/>
    </source>
</evidence>
<dbReference type="AlphaFoldDB" id="A0AAE1AWM9"/>
<accession>A0AAE1AWM9</accession>
<gene>
    <name evidence="1" type="ORF">RRG08_000721</name>
</gene>
<organism evidence="1 2">
    <name type="scientific">Elysia crispata</name>
    <name type="common">lettuce slug</name>
    <dbReference type="NCBI Taxonomy" id="231223"/>
    <lineage>
        <taxon>Eukaryota</taxon>
        <taxon>Metazoa</taxon>
        <taxon>Spiralia</taxon>
        <taxon>Lophotrochozoa</taxon>
        <taxon>Mollusca</taxon>
        <taxon>Gastropoda</taxon>
        <taxon>Heterobranchia</taxon>
        <taxon>Euthyneura</taxon>
        <taxon>Panpulmonata</taxon>
        <taxon>Sacoglossa</taxon>
        <taxon>Placobranchoidea</taxon>
        <taxon>Plakobranchidae</taxon>
        <taxon>Elysia</taxon>
    </lineage>
</organism>
<keyword evidence="2" id="KW-1185">Reference proteome</keyword>